<evidence type="ECO:0000313" key="4">
    <source>
        <dbReference type="Proteomes" id="UP001156601"/>
    </source>
</evidence>
<sequence length="837" mass="95243">MKKTNNIKSAIKSTGITATVILLGACAGSQVTAPDKRATTLPVAPIITQVSSNPTPEVKQAVSLTLEQIMSDPDWLGRQPQNPKFSPSSQSIVYERKRDDSVVKDWFVTSADGGNGEKAPLADLHKFTYDEYIDDKDMPFVAWTFEGNVFAKVRGSDSIVQYTRDTYPVSNIAYLNNDAISFQVGNSFYSVNVSSGILTQLVTWVFDDEPKAVEMPDDYIMREQLKLIQYENVQRKNREDRFSQKQALARGNASIMSSKVFLDKTHETVLASLSPDGKWVILATRKAEERRDDTDIMPDYIEENGRIAAKPVRQRVADAKPESHQIYLIDVDSHDLSKVSYTTLPGYNDDVLADVKRENAERNGETYTDNRLPRDIGLLFDWYATEAPIKWHDSSEQVALMLEAWDNKDRWIVTLDPNSKQLSMQHRMHDSAWVNYRYNQFGWFEDSLTLFLLSEESGYSQLYTKPINGELRQITEGKFVVDDVYLSKNDNYFYYKANKKHPGIYEIYRTHADTGETQALTDLNGMTDFEMSPDESQLLLTHSKLSMPPELYSVSLHSEAPLTAKKITSTVSDAFLSIDWTLPSIIAMPSSHVDAPIFARLYTPKDVDAQKRRAVVFNHGAGYLQNAHMGWSNYFREFMFHSLLVSKGYVVLDMDYRASAGYGRDWRTAIYRHMGKAEIEDNIDGVNWLVENANVDPNRVGTYGGSYGGFLTFMALFTEPDLYQAGAALRPVSDWAHYNTPYTANILNTPSVDPIAYERSSPIYFAEGLKKPLLINAPMVDNNVFFVDVVRLVQRMIELEKENFETAIYPVEPHGFVQPSSWLDEYRRIYKLFEENL</sequence>
<evidence type="ECO:0000259" key="1">
    <source>
        <dbReference type="Pfam" id="PF00326"/>
    </source>
</evidence>
<dbReference type="Pfam" id="PF00326">
    <property type="entry name" value="Peptidase_S9"/>
    <property type="match status" value="1"/>
</dbReference>
<dbReference type="RefSeq" id="WP_284216190.1">
    <property type="nucleotide sequence ID" value="NZ_BSOT01000005.1"/>
</dbReference>
<dbReference type="AlphaFoldDB" id="A0AA37SV00"/>
<evidence type="ECO:0000313" key="3">
    <source>
        <dbReference type="EMBL" id="GLR69883.1"/>
    </source>
</evidence>
<organism evidence="3 4">
    <name type="scientific">Agaribacter marinus</name>
    <dbReference type="NCBI Taxonomy" id="1431249"/>
    <lineage>
        <taxon>Bacteria</taxon>
        <taxon>Pseudomonadati</taxon>
        <taxon>Pseudomonadota</taxon>
        <taxon>Gammaproteobacteria</taxon>
        <taxon>Alteromonadales</taxon>
        <taxon>Alteromonadaceae</taxon>
        <taxon>Agaribacter</taxon>
    </lineage>
</organism>
<evidence type="ECO:0000259" key="2">
    <source>
        <dbReference type="Pfam" id="PF00930"/>
    </source>
</evidence>
<dbReference type="InterPro" id="IPR001375">
    <property type="entry name" value="Peptidase_S9_cat"/>
</dbReference>
<dbReference type="PANTHER" id="PTHR11731">
    <property type="entry name" value="PROTEASE FAMILY S9B,C DIPEPTIDYL-PEPTIDASE IV-RELATED"/>
    <property type="match status" value="1"/>
</dbReference>
<protein>
    <submittedName>
        <fullName evidence="3">Peptidase S9</fullName>
    </submittedName>
</protein>
<keyword evidence="4" id="KW-1185">Reference proteome</keyword>
<feature type="domain" description="Dipeptidylpeptidase IV N-terminal" evidence="2">
    <location>
        <begin position="388"/>
        <end position="549"/>
    </location>
</feature>
<dbReference type="SUPFAM" id="SSF53474">
    <property type="entry name" value="alpha/beta-Hydrolases"/>
    <property type="match status" value="1"/>
</dbReference>
<dbReference type="EMBL" id="BSOT01000005">
    <property type="protein sequence ID" value="GLR69883.1"/>
    <property type="molecule type" value="Genomic_DNA"/>
</dbReference>
<feature type="domain" description="Peptidase S9 prolyl oligopeptidase catalytic" evidence="1">
    <location>
        <begin position="642"/>
        <end position="837"/>
    </location>
</feature>
<dbReference type="Gene3D" id="3.40.50.1820">
    <property type="entry name" value="alpha/beta hydrolase"/>
    <property type="match status" value="1"/>
</dbReference>
<dbReference type="GO" id="GO:0006508">
    <property type="term" value="P:proteolysis"/>
    <property type="evidence" value="ECO:0007669"/>
    <property type="project" value="InterPro"/>
</dbReference>
<dbReference type="GO" id="GO:0008239">
    <property type="term" value="F:dipeptidyl-peptidase activity"/>
    <property type="evidence" value="ECO:0007669"/>
    <property type="project" value="TreeGrafter"/>
</dbReference>
<dbReference type="Gene3D" id="2.140.10.30">
    <property type="entry name" value="Dipeptidylpeptidase IV, N-terminal domain"/>
    <property type="match status" value="1"/>
</dbReference>
<name>A0AA37SV00_9ALTE</name>
<accession>A0AA37SV00</accession>
<dbReference type="InterPro" id="IPR029058">
    <property type="entry name" value="AB_hydrolase_fold"/>
</dbReference>
<gene>
    <name evidence="3" type="ORF">GCM10007852_07910</name>
</gene>
<dbReference type="Pfam" id="PF00930">
    <property type="entry name" value="DPPIV_N"/>
    <property type="match status" value="1"/>
</dbReference>
<dbReference type="PANTHER" id="PTHR11731:SF193">
    <property type="entry name" value="DIPEPTIDYL PEPTIDASE 9"/>
    <property type="match status" value="1"/>
</dbReference>
<dbReference type="GO" id="GO:0008236">
    <property type="term" value="F:serine-type peptidase activity"/>
    <property type="evidence" value="ECO:0007669"/>
    <property type="project" value="InterPro"/>
</dbReference>
<dbReference type="Proteomes" id="UP001156601">
    <property type="component" value="Unassembled WGS sequence"/>
</dbReference>
<dbReference type="SUPFAM" id="SSF82171">
    <property type="entry name" value="DPP6 N-terminal domain-like"/>
    <property type="match status" value="1"/>
</dbReference>
<dbReference type="InterPro" id="IPR002469">
    <property type="entry name" value="Peptidase_S9B_N"/>
</dbReference>
<dbReference type="PROSITE" id="PS51257">
    <property type="entry name" value="PROKAR_LIPOPROTEIN"/>
    <property type="match status" value="1"/>
</dbReference>
<proteinExistence type="predicted"/>
<dbReference type="InterPro" id="IPR050278">
    <property type="entry name" value="Serine_Prot_S9B/DPPIV"/>
</dbReference>
<comment type="caution">
    <text evidence="3">The sequence shown here is derived from an EMBL/GenBank/DDBJ whole genome shotgun (WGS) entry which is preliminary data.</text>
</comment>
<reference evidence="3" key="2">
    <citation type="submission" date="2023-01" db="EMBL/GenBank/DDBJ databases">
        <title>Draft genome sequence of Agaribacter marinus strain NBRC 110023.</title>
        <authorList>
            <person name="Sun Q."/>
            <person name="Mori K."/>
        </authorList>
    </citation>
    <scope>NUCLEOTIDE SEQUENCE</scope>
    <source>
        <strain evidence="3">NBRC 110023</strain>
    </source>
</reference>
<reference evidence="3" key="1">
    <citation type="journal article" date="2014" name="Int. J. Syst. Evol. Microbiol.">
        <title>Complete genome sequence of Corynebacterium casei LMG S-19264T (=DSM 44701T), isolated from a smear-ripened cheese.</title>
        <authorList>
            <consortium name="US DOE Joint Genome Institute (JGI-PGF)"/>
            <person name="Walter F."/>
            <person name="Albersmeier A."/>
            <person name="Kalinowski J."/>
            <person name="Ruckert C."/>
        </authorList>
    </citation>
    <scope>NUCLEOTIDE SEQUENCE</scope>
    <source>
        <strain evidence="3">NBRC 110023</strain>
    </source>
</reference>